<gene>
    <name evidence="2" type="ORF">M5K25_017884</name>
</gene>
<accession>A0ABD0UHI1</accession>
<protein>
    <submittedName>
        <fullName evidence="2">Uncharacterized protein</fullName>
    </submittedName>
</protein>
<dbReference type="AlphaFoldDB" id="A0ABD0UHI1"/>
<evidence type="ECO:0000313" key="3">
    <source>
        <dbReference type="Proteomes" id="UP001552299"/>
    </source>
</evidence>
<dbReference type="Proteomes" id="UP001552299">
    <property type="component" value="Unassembled WGS sequence"/>
</dbReference>
<dbReference type="EMBL" id="JANQDX010000014">
    <property type="protein sequence ID" value="KAL0911945.1"/>
    <property type="molecule type" value="Genomic_DNA"/>
</dbReference>
<keyword evidence="3" id="KW-1185">Reference proteome</keyword>
<feature type="compositionally biased region" description="Low complexity" evidence="1">
    <location>
        <begin position="153"/>
        <end position="171"/>
    </location>
</feature>
<proteinExistence type="predicted"/>
<organism evidence="2 3">
    <name type="scientific">Dendrobium thyrsiflorum</name>
    <name type="common">Pinecone-like raceme dendrobium</name>
    <name type="synonym">Orchid</name>
    <dbReference type="NCBI Taxonomy" id="117978"/>
    <lineage>
        <taxon>Eukaryota</taxon>
        <taxon>Viridiplantae</taxon>
        <taxon>Streptophyta</taxon>
        <taxon>Embryophyta</taxon>
        <taxon>Tracheophyta</taxon>
        <taxon>Spermatophyta</taxon>
        <taxon>Magnoliopsida</taxon>
        <taxon>Liliopsida</taxon>
        <taxon>Asparagales</taxon>
        <taxon>Orchidaceae</taxon>
        <taxon>Epidendroideae</taxon>
        <taxon>Malaxideae</taxon>
        <taxon>Dendrobiinae</taxon>
        <taxon>Dendrobium</taxon>
    </lineage>
</organism>
<feature type="compositionally biased region" description="Basic and acidic residues" evidence="1">
    <location>
        <begin position="181"/>
        <end position="190"/>
    </location>
</feature>
<evidence type="ECO:0000313" key="2">
    <source>
        <dbReference type="EMBL" id="KAL0911945.1"/>
    </source>
</evidence>
<reference evidence="2 3" key="1">
    <citation type="journal article" date="2024" name="Plant Biotechnol. J.">
        <title>Dendrobium thyrsiflorum genome and its molecular insights into genes involved in important horticultural traits.</title>
        <authorList>
            <person name="Chen B."/>
            <person name="Wang J.Y."/>
            <person name="Zheng P.J."/>
            <person name="Li K.L."/>
            <person name="Liang Y.M."/>
            <person name="Chen X.F."/>
            <person name="Zhang C."/>
            <person name="Zhao X."/>
            <person name="He X."/>
            <person name="Zhang G.Q."/>
            <person name="Liu Z.J."/>
            <person name="Xu Q."/>
        </authorList>
    </citation>
    <scope>NUCLEOTIDE SEQUENCE [LARGE SCALE GENOMIC DNA]</scope>
    <source>
        <strain evidence="2">GZMU011</strain>
    </source>
</reference>
<comment type="caution">
    <text evidence="2">The sequence shown here is derived from an EMBL/GenBank/DDBJ whole genome shotgun (WGS) entry which is preliminary data.</text>
</comment>
<sequence>MAPKVSNQRAKIPYETIISDTVHDNQQTSVQNIRNERWKRQRIEIISRGIAQNIELNSILARHYTRLDRPENCVIKPNQTYPKPLPLTRLCSHARWIDLLPCPSSCKSQPSPRLGSISHARFPLAVPALALTSAAKSSSSIERVRPHPRPTPSSCAVARANSSSSSSTRSRPLTVPPLPELDEHLGGALW</sequence>
<feature type="region of interest" description="Disordered" evidence="1">
    <location>
        <begin position="137"/>
        <end position="190"/>
    </location>
</feature>
<evidence type="ECO:0000256" key="1">
    <source>
        <dbReference type="SAM" id="MobiDB-lite"/>
    </source>
</evidence>
<name>A0ABD0UHI1_DENTH</name>